<dbReference type="Gene3D" id="1.25.40.10">
    <property type="entry name" value="Tetratricopeptide repeat domain"/>
    <property type="match status" value="1"/>
</dbReference>
<organism evidence="7 8">
    <name type="scientific">Reichenbachiella carrageenanivorans</name>
    <dbReference type="NCBI Taxonomy" id="2979869"/>
    <lineage>
        <taxon>Bacteria</taxon>
        <taxon>Pseudomonadati</taxon>
        <taxon>Bacteroidota</taxon>
        <taxon>Cytophagia</taxon>
        <taxon>Cytophagales</taxon>
        <taxon>Reichenbachiellaceae</taxon>
        <taxon>Reichenbachiella</taxon>
    </lineage>
</organism>
<dbReference type="PANTHER" id="PTHR30329:SF21">
    <property type="entry name" value="LIPOPROTEIN YIAD-RELATED"/>
    <property type="match status" value="1"/>
</dbReference>
<dbReference type="PANTHER" id="PTHR30329">
    <property type="entry name" value="STATOR ELEMENT OF FLAGELLAR MOTOR COMPLEX"/>
    <property type="match status" value="1"/>
</dbReference>
<reference evidence="7" key="1">
    <citation type="submission" date="2022-10" db="EMBL/GenBank/DDBJ databases">
        <title>Comparative genomics and taxonomic characterization of three novel marine species of genus Reichenbachiella exhibiting antioxidant and polysaccharide degradation activities.</title>
        <authorList>
            <person name="Muhammad N."/>
            <person name="Lee Y.-J."/>
            <person name="Ko J."/>
            <person name="Kim S.-G."/>
        </authorList>
    </citation>
    <scope>NUCLEOTIDE SEQUENCE</scope>
    <source>
        <strain evidence="7">Wsw4-B4</strain>
    </source>
</reference>
<feature type="domain" description="OmpA-like" evidence="6">
    <location>
        <begin position="543"/>
        <end position="659"/>
    </location>
</feature>
<dbReference type="SUPFAM" id="SSF89372">
    <property type="entry name" value="Fucose-specific lectin"/>
    <property type="match status" value="1"/>
</dbReference>
<proteinExistence type="predicted"/>
<dbReference type="InterPro" id="IPR050330">
    <property type="entry name" value="Bact_OuterMem_StrucFunc"/>
</dbReference>
<dbReference type="EMBL" id="CP106735">
    <property type="protein sequence ID" value="UXX78231.1"/>
    <property type="molecule type" value="Genomic_DNA"/>
</dbReference>
<dbReference type="InterPro" id="IPR011659">
    <property type="entry name" value="WD40"/>
</dbReference>
<dbReference type="InterPro" id="IPR006664">
    <property type="entry name" value="OMP_bac"/>
</dbReference>
<dbReference type="InterPro" id="IPR019734">
    <property type="entry name" value="TPR_rpt"/>
</dbReference>
<dbReference type="PRINTS" id="PR01021">
    <property type="entry name" value="OMPADOMAIN"/>
</dbReference>
<evidence type="ECO:0000313" key="8">
    <source>
        <dbReference type="Proteomes" id="UP001062165"/>
    </source>
</evidence>
<dbReference type="SUPFAM" id="SSF49464">
    <property type="entry name" value="Carboxypeptidase regulatory domain-like"/>
    <property type="match status" value="1"/>
</dbReference>
<evidence type="ECO:0000256" key="1">
    <source>
        <dbReference type="ARBA" id="ARBA00004442"/>
    </source>
</evidence>
<evidence type="ECO:0000256" key="3">
    <source>
        <dbReference type="ARBA" id="ARBA00023237"/>
    </source>
</evidence>
<keyword evidence="2 5" id="KW-0472">Membrane</keyword>
<keyword evidence="3" id="KW-0998">Cell outer membrane</keyword>
<evidence type="ECO:0000256" key="2">
    <source>
        <dbReference type="ARBA" id="ARBA00023136"/>
    </source>
</evidence>
<evidence type="ECO:0000256" key="4">
    <source>
        <dbReference type="PROSITE-ProRule" id="PRU00339"/>
    </source>
</evidence>
<accession>A0ABY6CWD9</accession>
<dbReference type="Pfam" id="PF07676">
    <property type="entry name" value="PD40"/>
    <property type="match status" value="1"/>
</dbReference>
<dbReference type="InterPro" id="IPR006665">
    <property type="entry name" value="OmpA-like"/>
</dbReference>
<keyword evidence="8" id="KW-1185">Reference proteome</keyword>
<dbReference type="InterPro" id="IPR011990">
    <property type="entry name" value="TPR-like_helical_dom_sf"/>
</dbReference>
<sequence length="659" mass="75826">MMKYLLIVIVVLCVFPNLVAQDSNKKLSKKQLIEQADYYFFKENFPKALELYKQILENYPKNHYVQYHSFVANQLSKGRGSDMSSLIEYEKNEGVTDKFYNYWLGRIHYGRYEFELAEKHFKAFLDMDVYRTNEIKKESEDLLERTKKTRAFYADLNDFEIEPLPQPINSAYDDLSPAFYANHDELLFVSARPNGIEKGQYQIFHSIKSNEQFSQPKPLPNLGIFDQNNSKIEVVNNDGRLFMYKNDNGGDLYFSEPLSSGWSNPQEFDSKLRDHLVESHFFINDDETIIYFSAKDNNGKLDLFQSTFNPANDTWSDPLPLPGLANSAYNEDAPFLSHDNKTLYFSSDRLESVGGYDVFKSEIDPVTGLWSKPENMGFPINSIDDEINFQLNEDNISGFFSSNRLHGYGDYDIYFFHKQGKVLATGKVYNQQTNEPLANALVSFHPLKYQDESFDIVTDNFGNYEREIFEEEDFIAVVSLGSQRLHSTQIRSTHDEHHKTFEKDFYVVVPEHIDLDTDFASIYKGASSSSKSYDKLEMMGSKFRSGDKAILNNIYFDLHSTTYQQESIPTLEKIAALMKDNPNLNVEIGGHTCNIGSHEANLSVSEARAESVKKYLITRGISSKRLTTKGYGETQPLASNDDEEGGRELNRRIELRVLQ</sequence>
<protein>
    <submittedName>
        <fullName evidence="7">OmpA family protein</fullName>
    </submittedName>
</protein>
<evidence type="ECO:0000313" key="7">
    <source>
        <dbReference type="EMBL" id="UXX78231.1"/>
    </source>
</evidence>
<dbReference type="Proteomes" id="UP001062165">
    <property type="component" value="Chromosome"/>
</dbReference>
<keyword evidence="4" id="KW-0802">TPR repeat</keyword>
<dbReference type="InterPro" id="IPR036737">
    <property type="entry name" value="OmpA-like_sf"/>
</dbReference>
<name>A0ABY6CWD9_9BACT</name>
<gene>
    <name evidence="7" type="ORF">N7E81_12775</name>
</gene>
<evidence type="ECO:0000256" key="5">
    <source>
        <dbReference type="PROSITE-ProRule" id="PRU00473"/>
    </source>
</evidence>
<dbReference type="PROSITE" id="PS51123">
    <property type="entry name" value="OMPA_2"/>
    <property type="match status" value="1"/>
</dbReference>
<dbReference type="CDD" id="cd07185">
    <property type="entry name" value="OmpA_C-like"/>
    <property type="match status" value="1"/>
</dbReference>
<dbReference type="Gene3D" id="3.30.1330.60">
    <property type="entry name" value="OmpA-like domain"/>
    <property type="match status" value="1"/>
</dbReference>
<dbReference type="SUPFAM" id="SSF48452">
    <property type="entry name" value="TPR-like"/>
    <property type="match status" value="1"/>
</dbReference>
<dbReference type="Pfam" id="PF00691">
    <property type="entry name" value="OmpA"/>
    <property type="match status" value="1"/>
</dbReference>
<dbReference type="RefSeq" id="WP_263049977.1">
    <property type="nucleotide sequence ID" value="NZ_CP106735.1"/>
</dbReference>
<dbReference type="InterPro" id="IPR008969">
    <property type="entry name" value="CarboxyPept-like_regulatory"/>
</dbReference>
<dbReference type="PROSITE" id="PS50005">
    <property type="entry name" value="TPR"/>
    <property type="match status" value="1"/>
</dbReference>
<feature type="repeat" description="TPR" evidence="4">
    <location>
        <begin position="29"/>
        <end position="62"/>
    </location>
</feature>
<comment type="subcellular location">
    <subcellularLocation>
        <location evidence="1">Cell outer membrane</location>
    </subcellularLocation>
</comment>
<dbReference type="SUPFAM" id="SSF103088">
    <property type="entry name" value="OmpA-like"/>
    <property type="match status" value="1"/>
</dbReference>
<evidence type="ECO:0000259" key="6">
    <source>
        <dbReference type="PROSITE" id="PS51123"/>
    </source>
</evidence>